<keyword evidence="3" id="KW-1185">Reference proteome</keyword>
<organism evidence="2 3">
    <name type="scientific">Chrysodeixis includens</name>
    <name type="common">Soybean looper</name>
    <name type="synonym">Pseudoplusia includens</name>
    <dbReference type="NCBI Taxonomy" id="689277"/>
    <lineage>
        <taxon>Eukaryota</taxon>
        <taxon>Metazoa</taxon>
        <taxon>Ecdysozoa</taxon>
        <taxon>Arthropoda</taxon>
        <taxon>Hexapoda</taxon>
        <taxon>Insecta</taxon>
        <taxon>Pterygota</taxon>
        <taxon>Neoptera</taxon>
        <taxon>Endopterygota</taxon>
        <taxon>Lepidoptera</taxon>
        <taxon>Glossata</taxon>
        <taxon>Ditrysia</taxon>
        <taxon>Noctuoidea</taxon>
        <taxon>Noctuidae</taxon>
        <taxon>Plusiinae</taxon>
        <taxon>Chrysodeixis</taxon>
    </lineage>
</organism>
<sequence length="165" mass="18110">MSFARVPRVFGERAVRGPVVNMHRDAASREQRCRLHQPPPASRYITHLQAATVSLPDTGTYCIDYVTSQLTIKHNVRAYSEVISRAVARFAEGGRVIERVGSSRGVDVGEEGARRLRTHRADGYISRSAGARTRAAPPGLVARLAGRAPPRADHAARRPAPPRRD</sequence>
<protein>
    <submittedName>
        <fullName evidence="2">Uncharacterized protein</fullName>
    </submittedName>
</protein>
<accession>A0A9N8Q227</accession>
<dbReference type="EMBL" id="LR824021">
    <property type="protein sequence ID" value="CAD0203238.1"/>
    <property type="molecule type" value="Genomic_DNA"/>
</dbReference>
<name>A0A9N8Q227_CHRIL</name>
<dbReference type="Proteomes" id="UP001154114">
    <property type="component" value="Chromosome 18"/>
</dbReference>
<reference evidence="2" key="1">
    <citation type="submission" date="2021-12" db="EMBL/GenBank/DDBJ databases">
        <authorList>
            <person name="King R."/>
        </authorList>
    </citation>
    <scope>NUCLEOTIDE SEQUENCE</scope>
</reference>
<feature type="compositionally biased region" description="Basic and acidic residues" evidence="1">
    <location>
        <begin position="150"/>
        <end position="165"/>
    </location>
</feature>
<dbReference type="AlphaFoldDB" id="A0A9N8Q227"/>
<evidence type="ECO:0000256" key="1">
    <source>
        <dbReference type="SAM" id="MobiDB-lite"/>
    </source>
</evidence>
<proteinExistence type="predicted"/>
<dbReference type="OrthoDB" id="7318435at2759"/>
<evidence type="ECO:0000313" key="3">
    <source>
        <dbReference type="Proteomes" id="UP001154114"/>
    </source>
</evidence>
<evidence type="ECO:0000313" key="2">
    <source>
        <dbReference type="EMBL" id="CAD0203238.1"/>
    </source>
</evidence>
<gene>
    <name evidence="2" type="ORF">CINC_LOCUS4892</name>
</gene>
<feature type="region of interest" description="Disordered" evidence="1">
    <location>
        <begin position="143"/>
        <end position="165"/>
    </location>
</feature>